<dbReference type="PANTHER" id="PTHR37306:SF1">
    <property type="entry name" value="COLICIN V PRODUCTION PROTEIN"/>
    <property type="match status" value="1"/>
</dbReference>
<feature type="transmembrane region" description="Helical" evidence="5">
    <location>
        <begin position="29"/>
        <end position="54"/>
    </location>
</feature>
<protein>
    <recommendedName>
        <fullName evidence="8">Membrane ancor connecting MutS2 with cell-division Z-ring</fullName>
    </recommendedName>
</protein>
<evidence type="ECO:0000256" key="1">
    <source>
        <dbReference type="ARBA" id="ARBA00004141"/>
    </source>
</evidence>
<evidence type="ECO:0000256" key="4">
    <source>
        <dbReference type="ARBA" id="ARBA00023136"/>
    </source>
</evidence>
<keyword evidence="2 5" id="KW-0812">Transmembrane</keyword>
<dbReference type="EMBL" id="AYYZ01000029">
    <property type="protein sequence ID" value="KRM51764.1"/>
    <property type="molecule type" value="Genomic_DNA"/>
</dbReference>
<dbReference type="PANTHER" id="PTHR37306">
    <property type="entry name" value="COLICIN V PRODUCTION PROTEIN"/>
    <property type="match status" value="1"/>
</dbReference>
<comment type="caution">
    <text evidence="6">The sequence shown here is derived from an EMBL/GenBank/DDBJ whole genome shotgun (WGS) entry which is preliminary data.</text>
</comment>
<evidence type="ECO:0000313" key="6">
    <source>
        <dbReference type="EMBL" id="KRM51764.1"/>
    </source>
</evidence>
<dbReference type="STRING" id="1423820.FC64_GL000954"/>
<proteinExistence type="predicted"/>
<keyword evidence="3 5" id="KW-1133">Transmembrane helix</keyword>
<organism evidence="6 7">
    <name type="scientific">Ligilactobacillus araffinosus DSM 20653</name>
    <dbReference type="NCBI Taxonomy" id="1423820"/>
    <lineage>
        <taxon>Bacteria</taxon>
        <taxon>Bacillati</taxon>
        <taxon>Bacillota</taxon>
        <taxon>Bacilli</taxon>
        <taxon>Lactobacillales</taxon>
        <taxon>Lactobacillaceae</taxon>
        <taxon>Ligilactobacillus</taxon>
    </lineage>
</organism>
<comment type="subcellular location">
    <subcellularLocation>
        <location evidence="1">Membrane</location>
        <topology evidence="1">Multi-pass membrane protein</topology>
    </subcellularLocation>
</comment>
<gene>
    <name evidence="6" type="ORF">FC64_GL000954</name>
</gene>
<keyword evidence="4 5" id="KW-0472">Membrane</keyword>
<dbReference type="AlphaFoldDB" id="A0A0R1ZF61"/>
<evidence type="ECO:0000313" key="7">
    <source>
        <dbReference type="Proteomes" id="UP000051291"/>
    </source>
</evidence>
<dbReference type="RefSeq" id="WP_057906818.1">
    <property type="nucleotide sequence ID" value="NZ_AYYZ01000029.1"/>
</dbReference>
<dbReference type="InterPro" id="IPR003825">
    <property type="entry name" value="Colicin-V_CvpA"/>
</dbReference>
<evidence type="ECO:0000256" key="3">
    <source>
        <dbReference type="ARBA" id="ARBA00022989"/>
    </source>
</evidence>
<dbReference type="GO" id="GO:0016020">
    <property type="term" value="C:membrane"/>
    <property type="evidence" value="ECO:0007669"/>
    <property type="project" value="UniProtKB-SubCell"/>
</dbReference>
<evidence type="ECO:0008006" key="8">
    <source>
        <dbReference type="Google" id="ProtNLM"/>
    </source>
</evidence>
<dbReference type="PATRIC" id="fig|1423820.4.peg.978"/>
<dbReference type="Pfam" id="PF02674">
    <property type="entry name" value="Colicin_V"/>
    <property type="match status" value="1"/>
</dbReference>
<evidence type="ECO:0000256" key="2">
    <source>
        <dbReference type="ARBA" id="ARBA00022692"/>
    </source>
</evidence>
<reference evidence="6 7" key="1">
    <citation type="journal article" date="2015" name="Genome Announc.">
        <title>Expanding the biotechnology potential of lactobacilli through comparative genomics of 213 strains and associated genera.</title>
        <authorList>
            <person name="Sun Z."/>
            <person name="Harris H.M."/>
            <person name="McCann A."/>
            <person name="Guo C."/>
            <person name="Argimon S."/>
            <person name="Zhang W."/>
            <person name="Yang X."/>
            <person name="Jeffery I.B."/>
            <person name="Cooney J.C."/>
            <person name="Kagawa T.F."/>
            <person name="Liu W."/>
            <person name="Song Y."/>
            <person name="Salvetti E."/>
            <person name="Wrobel A."/>
            <person name="Rasinkangas P."/>
            <person name="Parkhill J."/>
            <person name="Rea M.C."/>
            <person name="O'Sullivan O."/>
            <person name="Ritari J."/>
            <person name="Douillard F.P."/>
            <person name="Paul Ross R."/>
            <person name="Yang R."/>
            <person name="Briner A.E."/>
            <person name="Felis G.E."/>
            <person name="de Vos W.M."/>
            <person name="Barrangou R."/>
            <person name="Klaenhammer T.R."/>
            <person name="Caufield P.W."/>
            <person name="Cui Y."/>
            <person name="Zhang H."/>
            <person name="O'Toole P.W."/>
        </authorList>
    </citation>
    <scope>NUCLEOTIDE SEQUENCE [LARGE SCALE GENOMIC DNA]</scope>
    <source>
        <strain evidence="6 7">DSM 20653</strain>
    </source>
</reference>
<sequence length="169" mass="18885">MITLIIVLLLILAFRFGLKRGLLMTLLSVAGYVIVFLLAIFLAKPMGTALATMMPALWKNSFFSGMFYNVLSFWIIAIVGSIIYRFLARTVNGITKLPLISQINALAGAVLATILMYVVIFFALLLMAAWPSQNVRSTVQQSTVAEWILKKTPVISQQIMNDYNDQNQF</sequence>
<feature type="transmembrane region" description="Helical" evidence="5">
    <location>
        <begin position="66"/>
        <end position="87"/>
    </location>
</feature>
<accession>A0A0R1ZF61</accession>
<dbReference type="Proteomes" id="UP000051291">
    <property type="component" value="Unassembled WGS sequence"/>
</dbReference>
<name>A0A0R1ZF61_9LACO</name>
<dbReference type="GO" id="GO:0009403">
    <property type="term" value="P:toxin biosynthetic process"/>
    <property type="evidence" value="ECO:0007669"/>
    <property type="project" value="InterPro"/>
</dbReference>
<evidence type="ECO:0000256" key="5">
    <source>
        <dbReference type="SAM" id="Phobius"/>
    </source>
</evidence>
<keyword evidence="7" id="KW-1185">Reference proteome</keyword>
<feature type="transmembrane region" description="Helical" evidence="5">
    <location>
        <begin position="107"/>
        <end position="130"/>
    </location>
</feature>